<organism evidence="1 2">
    <name type="scientific">Colletotrichum sublineola</name>
    <name type="common">Sorghum anthracnose fungus</name>
    <dbReference type="NCBI Taxonomy" id="1173701"/>
    <lineage>
        <taxon>Eukaryota</taxon>
        <taxon>Fungi</taxon>
        <taxon>Dikarya</taxon>
        <taxon>Ascomycota</taxon>
        <taxon>Pezizomycotina</taxon>
        <taxon>Sordariomycetes</taxon>
        <taxon>Hypocreomycetidae</taxon>
        <taxon>Glomerellales</taxon>
        <taxon>Glomerellaceae</taxon>
        <taxon>Colletotrichum</taxon>
        <taxon>Colletotrichum graminicola species complex</taxon>
    </lineage>
</organism>
<evidence type="ECO:0000313" key="2">
    <source>
        <dbReference type="Proteomes" id="UP000027238"/>
    </source>
</evidence>
<gene>
    <name evidence="1" type="ORF">CSUB01_11569</name>
</gene>
<name>A0A066WYI9_COLSU</name>
<proteinExistence type="predicted"/>
<dbReference type="EMBL" id="JMSE01001505">
    <property type="protein sequence ID" value="KDN60489.1"/>
    <property type="molecule type" value="Genomic_DNA"/>
</dbReference>
<reference evidence="2" key="1">
    <citation type="journal article" date="2014" name="Genome Announc.">
        <title>Draft genome sequence of Colletotrichum sublineola, a destructive pathogen of cultivated sorghum.</title>
        <authorList>
            <person name="Baroncelli R."/>
            <person name="Sanz-Martin J.M."/>
            <person name="Rech G.E."/>
            <person name="Sukno S.A."/>
            <person name="Thon M.R."/>
        </authorList>
    </citation>
    <scope>NUCLEOTIDE SEQUENCE [LARGE SCALE GENOMIC DNA]</scope>
    <source>
        <strain evidence="2">TX430BB</strain>
    </source>
</reference>
<dbReference type="eggNOG" id="ENOG502TD21">
    <property type="taxonomic scope" value="Eukaryota"/>
</dbReference>
<dbReference type="STRING" id="1173701.A0A066WYI9"/>
<dbReference type="Proteomes" id="UP000027238">
    <property type="component" value="Unassembled WGS sequence"/>
</dbReference>
<sequence>MPEPKSATILVPCYFSPNDHYALQKYWPSIHIIGGTDDGRYTEIAVDSTCIVELSTEVSFVINLPYSILPSWHVLGLEKAVSQWLSDATGRIRNGGGRPLMKYYCRRARETFSFTEYPVFTIPTAPLKIAALSYEVEVKPSYSALNIPGTDSSQNTSHTVRMTCFQIMAFCGLLIDPDFPSLAHIESELFKRLEIMRTRVSNDRVERHTIALLRCLFELAGGDVDKDEICDLDKNISFADNIRLCAKTVSVPCSEDWPLRLARNVELCESVIDLYSGAAAPKSEAHQPLYLLATAAAFVSNRSLCLQLYHIDVFKGIQELGMFLPSCTLGTVPRVLTMLLSPNDAQSLSIFMSKVHRIILFTDAKEVQNTWFFLIWRAKRAFDGPEVRAWADSENGRNVLYELLNARETRRSATESAVISLAIASFHQLLSTPRLESSGIEGPECDPTALTTLLSAITSIV</sequence>
<protein>
    <submittedName>
        <fullName evidence="1">Uncharacterized protein</fullName>
    </submittedName>
</protein>
<keyword evidence="2" id="KW-1185">Reference proteome</keyword>
<dbReference type="HOGENOM" id="CLU_593137_0_0_1"/>
<accession>A0A066WYI9</accession>
<comment type="caution">
    <text evidence="1">The sequence shown here is derived from an EMBL/GenBank/DDBJ whole genome shotgun (WGS) entry which is preliminary data.</text>
</comment>
<dbReference type="AlphaFoldDB" id="A0A066WYI9"/>
<evidence type="ECO:0000313" key="1">
    <source>
        <dbReference type="EMBL" id="KDN60489.1"/>
    </source>
</evidence>